<reference evidence="1" key="2">
    <citation type="submission" date="2020-09" db="EMBL/GenBank/DDBJ databases">
        <authorList>
            <person name="Sun Q."/>
            <person name="Ohkuma M."/>
        </authorList>
    </citation>
    <scope>NUCLEOTIDE SEQUENCE</scope>
    <source>
        <strain evidence="1">JCM 4346</strain>
    </source>
</reference>
<gene>
    <name evidence="1" type="ORF">GCM10010251_40930</name>
</gene>
<accession>A0A918CF67</accession>
<dbReference type="Proteomes" id="UP000658320">
    <property type="component" value="Unassembled WGS sequence"/>
</dbReference>
<dbReference type="EMBL" id="BMSX01000009">
    <property type="protein sequence ID" value="GGR20867.1"/>
    <property type="molecule type" value="Genomic_DNA"/>
</dbReference>
<reference evidence="1" key="1">
    <citation type="journal article" date="2014" name="Int. J. Syst. Evol. Microbiol.">
        <title>Complete genome sequence of Corynebacterium casei LMG S-19264T (=DSM 44701T), isolated from a smear-ripened cheese.</title>
        <authorList>
            <consortium name="US DOE Joint Genome Institute (JGI-PGF)"/>
            <person name="Walter F."/>
            <person name="Albersmeier A."/>
            <person name="Kalinowski J."/>
            <person name="Ruckert C."/>
        </authorList>
    </citation>
    <scope>NUCLEOTIDE SEQUENCE</scope>
    <source>
        <strain evidence="1">JCM 4346</strain>
    </source>
</reference>
<dbReference type="AlphaFoldDB" id="A0A918CF67"/>
<comment type="caution">
    <text evidence="1">The sequence shown here is derived from an EMBL/GenBank/DDBJ whole genome shotgun (WGS) entry which is preliminary data.</text>
</comment>
<name>A0A918CF67_9ACTN</name>
<keyword evidence="2" id="KW-1185">Reference proteome</keyword>
<evidence type="ECO:0000313" key="2">
    <source>
        <dbReference type="Proteomes" id="UP000658320"/>
    </source>
</evidence>
<evidence type="ECO:0000313" key="1">
    <source>
        <dbReference type="EMBL" id="GGR20867.1"/>
    </source>
</evidence>
<sequence>MSGVIGSTIVAVDTADDDLHAEFCRELATLRLLSGPRRAALEQAVRRLREGAAIGEVLASLDVALTAPLLARAPTPVGTPGPPVRGSYVCPVGACPRVERRRPGQGPPECLVHERVLSFVADG</sequence>
<organism evidence="1 2">
    <name type="scientific">Streptomyces aurantiogriseus</name>
    <dbReference type="NCBI Taxonomy" id="66870"/>
    <lineage>
        <taxon>Bacteria</taxon>
        <taxon>Bacillati</taxon>
        <taxon>Actinomycetota</taxon>
        <taxon>Actinomycetes</taxon>
        <taxon>Kitasatosporales</taxon>
        <taxon>Streptomycetaceae</taxon>
        <taxon>Streptomyces</taxon>
    </lineage>
</organism>
<protein>
    <submittedName>
        <fullName evidence="1">Uncharacterized protein</fullName>
    </submittedName>
</protein>
<proteinExistence type="predicted"/>